<feature type="transmembrane region" description="Helical" evidence="1">
    <location>
        <begin position="75"/>
        <end position="99"/>
    </location>
</feature>
<dbReference type="InterPro" id="IPR043968">
    <property type="entry name" value="SGNH"/>
</dbReference>
<dbReference type="InterPro" id="IPR002656">
    <property type="entry name" value="Acyl_transf_3_dom"/>
</dbReference>
<organism evidence="4 5">
    <name type="scientific">Thraustotheca clavata</name>
    <dbReference type="NCBI Taxonomy" id="74557"/>
    <lineage>
        <taxon>Eukaryota</taxon>
        <taxon>Sar</taxon>
        <taxon>Stramenopiles</taxon>
        <taxon>Oomycota</taxon>
        <taxon>Saprolegniomycetes</taxon>
        <taxon>Saprolegniales</taxon>
        <taxon>Achlyaceae</taxon>
        <taxon>Thraustotheca</taxon>
    </lineage>
</organism>
<comment type="caution">
    <text evidence="4">The sequence shown here is derived from an EMBL/GenBank/DDBJ whole genome shotgun (WGS) entry which is preliminary data.</text>
</comment>
<proteinExistence type="predicted"/>
<keyword evidence="5" id="KW-1185">Reference proteome</keyword>
<evidence type="ECO:0000313" key="4">
    <source>
        <dbReference type="EMBL" id="OQR84409.1"/>
    </source>
</evidence>
<keyword evidence="1" id="KW-0472">Membrane</keyword>
<name>A0A1V9YFD7_9STRA</name>
<keyword evidence="1" id="KW-0812">Transmembrane</keyword>
<feature type="transmembrane region" description="Helical" evidence="1">
    <location>
        <begin position="297"/>
        <end position="314"/>
    </location>
</feature>
<evidence type="ECO:0000313" key="5">
    <source>
        <dbReference type="Proteomes" id="UP000243217"/>
    </source>
</evidence>
<dbReference type="AlphaFoldDB" id="A0A1V9YFD7"/>
<dbReference type="Pfam" id="PF19040">
    <property type="entry name" value="SGNH"/>
    <property type="match status" value="1"/>
</dbReference>
<evidence type="ECO:0000256" key="1">
    <source>
        <dbReference type="SAM" id="Phobius"/>
    </source>
</evidence>
<feature type="transmembrane region" description="Helical" evidence="1">
    <location>
        <begin position="146"/>
        <end position="166"/>
    </location>
</feature>
<dbReference type="GO" id="GO:0016020">
    <property type="term" value="C:membrane"/>
    <property type="evidence" value="ECO:0007669"/>
    <property type="project" value="TreeGrafter"/>
</dbReference>
<gene>
    <name evidence="4" type="ORF">THRCLA_10827</name>
</gene>
<sequence length="812" mass="91052">MTAHVIAAVVPHELTIMATLREGPQAATHDDDELLQDEKLDVILKTTHHSYRPDVDGLRTLAVLPVVVFHAYPEAFPGGFIGVDIFFVISGFLISGILFKELDIGNFTYTGFYQRRVRRIFPTLILVLSTTLWMGYLYLMAAKLKALAATMLAGTLFCANLQVLALEHSYFDIDIKTNPLLHLWSLGVEEQFYIFWPFLASIVMKLPYRRAMAVQVGVLATSFLINVGFLGYRGNNKVSFYMPLSRFWQMSMGGLLAFVAKYGAASSYKSMERQEENVRTNLLVYYLARAYNHYRSNILSISGVVLILIGFATINEDRMFPGLWAVLPTVGATMVIAAGTDGVINHYVLSHPVAVYIGKISYCLYLWHWPFLVFAKERYPNVDTRPFFMAPYMMLVVSFLLSVLTYEDVEKRLRRRKSRLVTPLLVLCVAALAILALCVFKHAESYSSIEIEIAREASNEASGFTPVGLPATNETKDVPPVLPITKDVAEVLPSTPMPTTSPPVNPKVETTLAMARNGNHDSDWNNGAGGGCAANSSYILAAKLKQPFPFQDPTNTDYPELCQIMNENNENNGVLIVLGDSHADMSKARFVKLYEDAKRASKPFPTVVFKTRWGRAMLPCRPEFAQNIEMMKAIRPQAVLYVINWIQYINPGADPNRPYTDPPKCCLIEHRACKEQNMDDVRAILKTFKEEIAKLTALGIKVYVVDQSPEYYDLDPDTWINGESVKIPKVPHSRAAFRKEYAWLIDLIHSATQDANAILLDYADNYSDGDIVKFTDETGYPTMSRGNHLTTYTARVHLSILDQVVAAASLKN</sequence>
<feature type="transmembrane region" description="Helical" evidence="1">
    <location>
        <begin position="387"/>
        <end position="406"/>
    </location>
</feature>
<feature type="domain" description="Acyltransferase 3" evidence="2">
    <location>
        <begin position="54"/>
        <end position="406"/>
    </location>
</feature>
<keyword evidence="4" id="KW-0808">Transferase</keyword>
<feature type="transmembrane region" description="Helical" evidence="1">
    <location>
        <begin position="347"/>
        <end position="367"/>
    </location>
</feature>
<dbReference type="PANTHER" id="PTHR23028:SF53">
    <property type="entry name" value="ACYL_TRANSF_3 DOMAIN-CONTAINING PROTEIN"/>
    <property type="match status" value="1"/>
</dbReference>
<dbReference type="Pfam" id="PF01757">
    <property type="entry name" value="Acyl_transf_3"/>
    <property type="match status" value="1"/>
</dbReference>
<feature type="transmembrane region" description="Helical" evidence="1">
    <location>
        <begin position="120"/>
        <end position="140"/>
    </location>
</feature>
<keyword evidence="1" id="KW-1133">Transmembrane helix</keyword>
<dbReference type="PANTHER" id="PTHR23028">
    <property type="entry name" value="ACETYLTRANSFERASE"/>
    <property type="match status" value="1"/>
</dbReference>
<evidence type="ECO:0000259" key="3">
    <source>
        <dbReference type="Pfam" id="PF19040"/>
    </source>
</evidence>
<dbReference type="GO" id="GO:0016747">
    <property type="term" value="F:acyltransferase activity, transferring groups other than amino-acyl groups"/>
    <property type="evidence" value="ECO:0007669"/>
    <property type="project" value="InterPro"/>
</dbReference>
<protein>
    <submittedName>
        <fullName evidence="4">Acyltransferase 3</fullName>
    </submittedName>
</protein>
<dbReference type="OrthoDB" id="69175at2759"/>
<accession>A0A1V9YFD7</accession>
<feature type="transmembrane region" description="Helical" evidence="1">
    <location>
        <begin position="320"/>
        <end position="340"/>
    </location>
</feature>
<feature type="transmembrane region" description="Helical" evidence="1">
    <location>
        <begin position="211"/>
        <end position="232"/>
    </location>
</feature>
<reference evidence="4 5" key="1">
    <citation type="journal article" date="2014" name="Genome Biol. Evol.">
        <title>The secreted proteins of Achlya hypogyna and Thraustotheca clavata identify the ancestral oomycete secretome and reveal gene acquisitions by horizontal gene transfer.</title>
        <authorList>
            <person name="Misner I."/>
            <person name="Blouin N."/>
            <person name="Leonard G."/>
            <person name="Richards T.A."/>
            <person name="Lane C.E."/>
        </authorList>
    </citation>
    <scope>NUCLEOTIDE SEQUENCE [LARGE SCALE GENOMIC DNA]</scope>
    <source>
        <strain evidence="4 5">ATCC 34112</strain>
    </source>
</reference>
<dbReference type="InterPro" id="IPR050879">
    <property type="entry name" value="Acyltransferase_3"/>
</dbReference>
<keyword evidence="4" id="KW-0012">Acyltransferase</keyword>
<dbReference type="GO" id="GO:0000271">
    <property type="term" value="P:polysaccharide biosynthetic process"/>
    <property type="evidence" value="ECO:0007669"/>
    <property type="project" value="TreeGrafter"/>
</dbReference>
<evidence type="ECO:0000259" key="2">
    <source>
        <dbReference type="Pfam" id="PF01757"/>
    </source>
</evidence>
<dbReference type="Proteomes" id="UP000243217">
    <property type="component" value="Unassembled WGS sequence"/>
</dbReference>
<feature type="transmembrane region" description="Helical" evidence="1">
    <location>
        <begin position="247"/>
        <end position="264"/>
    </location>
</feature>
<dbReference type="EMBL" id="JNBS01003988">
    <property type="protein sequence ID" value="OQR84409.1"/>
    <property type="molecule type" value="Genomic_DNA"/>
</dbReference>
<feature type="domain" description="SGNH" evidence="3">
    <location>
        <begin position="558"/>
        <end position="796"/>
    </location>
</feature>
<feature type="transmembrane region" description="Helical" evidence="1">
    <location>
        <begin position="418"/>
        <end position="437"/>
    </location>
</feature>